<dbReference type="EMBL" id="KV425615">
    <property type="protein sequence ID" value="KZT20759.1"/>
    <property type="molecule type" value="Genomic_DNA"/>
</dbReference>
<name>A0A165PAJ0_9AGAM</name>
<evidence type="ECO:0000313" key="2">
    <source>
        <dbReference type="EMBL" id="KZT20759.1"/>
    </source>
</evidence>
<evidence type="ECO:0000313" key="3">
    <source>
        <dbReference type="Proteomes" id="UP000076761"/>
    </source>
</evidence>
<accession>A0A165PAJ0</accession>
<dbReference type="AlphaFoldDB" id="A0A165PAJ0"/>
<reference evidence="2 3" key="1">
    <citation type="journal article" date="2016" name="Mol. Biol. Evol.">
        <title>Comparative Genomics of Early-Diverging Mushroom-Forming Fungi Provides Insights into the Origins of Lignocellulose Decay Capabilities.</title>
        <authorList>
            <person name="Nagy L.G."/>
            <person name="Riley R."/>
            <person name="Tritt A."/>
            <person name="Adam C."/>
            <person name="Daum C."/>
            <person name="Floudas D."/>
            <person name="Sun H."/>
            <person name="Yadav J.S."/>
            <person name="Pangilinan J."/>
            <person name="Larsson K.H."/>
            <person name="Matsuura K."/>
            <person name="Barry K."/>
            <person name="Labutti K."/>
            <person name="Kuo R."/>
            <person name="Ohm R.A."/>
            <person name="Bhattacharya S.S."/>
            <person name="Shirouzu T."/>
            <person name="Yoshinaga Y."/>
            <person name="Martin F.M."/>
            <person name="Grigoriev I.V."/>
            <person name="Hibbett D.S."/>
        </authorList>
    </citation>
    <scope>NUCLEOTIDE SEQUENCE [LARGE SCALE GENOMIC DNA]</scope>
    <source>
        <strain evidence="2 3">HHB14362 ss-1</strain>
    </source>
</reference>
<keyword evidence="3" id="KW-1185">Reference proteome</keyword>
<feature type="compositionally biased region" description="Basic and acidic residues" evidence="1">
    <location>
        <begin position="323"/>
        <end position="355"/>
    </location>
</feature>
<feature type="region of interest" description="Disordered" evidence="1">
    <location>
        <begin position="299"/>
        <end position="623"/>
    </location>
</feature>
<evidence type="ECO:0000256" key="1">
    <source>
        <dbReference type="SAM" id="MobiDB-lite"/>
    </source>
</evidence>
<dbReference type="OrthoDB" id="3267789at2759"/>
<feature type="compositionally biased region" description="Pro residues" evidence="1">
    <location>
        <begin position="1"/>
        <end position="11"/>
    </location>
</feature>
<proteinExistence type="predicted"/>
<feature type="compositionally biased region" description="Pro residues" evidence="1">
    <location>
        <begin position="310"/>
        <end position="320"/>
    </location>
</feature>
<feature type="compositionally biased region" description="Gly residues" evidence="1">
    <location>
        <begin position="40"/>
        <end position="66"/>
    </location>
</feature>
<dbReference type="InParanoid" id="A0A165PAJ0"/>
<feature type="compositionally biased region" description="Low complexity" evidence="1">
    <location>
        <begin position="424"/>
        <end position="440"/>
    </location>
</feature>
<organism evidence="2 3">
    <name type="scientific">Neolentinus lepideus HHB14362 ss-1</name>
    <dbReference type="NCBI Taxonomy" id="1314782"/>
    <lineage>
        <taxon>Eukaryota</taxon>
        <taxon>Fungi</taxon>
        <taxon>Dikarya</taxon>
        <taxon>Basidiomycota</taxon>
        <taxon>Agaricomycotina</taxon>
        <taxon>Agaricomycetes</taxon>
        <taxon>Gloeophyllales</taxon>
        <taxon>Gloeophyllaceae</taxon>
        <taxon>Neolentinus</taxon>
    </lineage>
</organism>
<feature type="region of interest" description="Disordered" evidence="1">
    <location>
        <begin position="1"/>
        <end position="227"/>
    </location>
</feature>
<dbReference type="Proteomes" id="UP000076761">
    <property type="component" value="Unassembled WGS sequence"/>
</dbReference>
<gene>
    <name evidence="2" type="ORF">NEOLEDRAFT_1182235</name>
</gene>
<feature type="compositionally biased region" description="Polar residues" evidence="1">
    <location>
        <begin position="169"/>
        <end position="186"/>
    </location>
</feature>
<feature type="compositionally biased region" description="Polar residues" evidence="1">
    <location>
        <begin position="371"/>
        <end position="389"/>
    </location>
</feature>
<protein>
    <submittedName>
        <fullName evidence="2">Uncharacterized protein</fullName>
    </submittedName>
</protein>
<dbReference type="STRING" id="1314782.A0A165PAJ0"/>
<feature type="compositionally biased region" description="Polar residues" evidence="1">
    <location>
        <begin position="580"/>
        <end position="590"/>
    </location>
</feature>
<feature type="compositionally biased region" description="Low complexity" evidence="1">
    <location>
        <begin position="528"/>
        <end position="538"/>
    </location>
</feature>
<feature type="compositionally biased region" description="Low complexity" evidence="1">
    <location>
        <begin position="361"/>
        <end position="370"/>
    </location>
</feature>
<sequence length="652" mass="67649">MTSLPPKPVVPTGPTFSVRGADGASWRASGEPGSASRGIGSRGRGSSRGGGRGGGGRGRNGRGGSKTSGATKNNETEPKPGVVAQPPSLDIKAPPVERSTSSSTVTSTTTQSSTNSDRTQRPKLNTRRASQQTARKVPTLAIDPSTPVAETPSGPTSATRPNNRRRRSTQQTPKATNPPSTVQTLTVDPRSMPGRSRKSLTSPPTPDPSSKDAPPHLSAGAQTTSFDMNVHNLVEQMRASVISHRPTTPGSHIDWAGDDDDSLPDLDDWGYTTKTDPGTAVVEKANIISPILEGQLKPLPDFSDVSKPASPAPTSVPVPAEPAEEHKPATESAQKKVETLQDSSKVDAAKADSGKSRQARRPSAAATTRPLQTNGKETGRSQPNTSRTFVNPLAHLVKPNLNKAPSNGVTPLKGHPSLPPKPVPAVVSPSPKPASEQSSPAEEKPASEESAEAPAKPQEEPKSIEAVTSTVPAAEQIEATLTTAVTEPALASDKTSSEDWPSRGGLSDSIHAPKPGSGLGDSVYIPKSSSTSSSESMSAFKATPHRAFNPGHGRSHTVGRPVGLRPGFSVPHPGPRHTRSGSNTPRSAQLQDFAVKHARTQSSPPTGEGASHRAPHATRPVITGDAISRLARTLGGAGITSPRSMATAAVNE</sequence>
<feature type="compositionally biased region" description="Low complexity" evidence="1">
    <location>
        <begin position="99"/>
        <end position="117"/>
    </location>
</feature>